<dbReference type="Proteomes" id="UP000241899">
    <property type="component" value="Unassembled WGS sequence"/>
</dbReference>
<gene>
    <name evidence="1" type="ORF">C5F46_15605</name>
</gene>
<sequence>MSTRCISDPKDRHLQSIVFQSVFLGQPVRRARQAQTQPKETGMTHLAFPGPAHRANLAAAEPKPRLGEIIAVLASGLKCNARGLDLMLDRIEATA</sequence>
<protein>
    <submittedName>
        <fullName evidence="1">Uncharacterized protein</fullName>
    </submittedName>
</protein>
<dbReference type="AlphaFoldDB" id="A0A2T4J6H0"/>
<comment type="caution">
    <text evidence="1">The sequence shown here is derived from an EMBL/GenBank/DDBJ whole genome shotgun (WGS) entry which is preliminary data.</text>
</comment>
<evidence type="ECO:0000313" key="2">
    <source>
        <dbReference type="Proteomes" id="UP000241899"/>
    </source>
</evidence>
<name>A0A2T4J6H0_9RHOB</name>
<proteinExistence type="predicted"/>
<keyword evidence="2" id="KW-1185">Reference proteome</keyword>
<accession>A0A2T4J6H0</accession>
<dbReference type="EMBL" id="PZKF01000077">
    <property type="protein sequence ID" value="PTE13490.1"/>
    <property type="molecule type" value="Genomic_DNA"/>
</dbReference>
<evidence type="ECO:0000313" key="1">
    <source>
        <dbReference type="EMBL" id="PTE13490.1"/>
    </source>
</evidence>
<reference evidence="1 2" key="1">
    <citation type="submission" date="2018-03" db="EMBL/GenBank/DDBJ databases">
        <title>Rhodobacter veldkampii.</title>
        <authorList>
            <person name="Meyer T.E."/>
            <person name="Miller S."/>
            <person name="Lodha T."/>
            <person name="Gandham S."/>
            <person name="Chintalapati S."/>
            <person name="Chintalapati V.R."/>
        </authorList>
    </citation>
    <scope>NUCLEOTIDE SEQUENCE [LARGE SCALE GENOMIC DNA]</scope>
    <source>
        <strain evidence="1 2">DSM 11550</strain>
    </source>
</reference>
<organism evidence="1 2">
    <name type="scientific">Phaeovulum veldkampii DSM 11550</name>
    <dbReference type="NCBI Taxonomy" id="1185920"/>
    <lineage>
        <taxon>Bacteria</taxon>
        <taxon>Pseudomonadati</taxon>
        <taxon>Pseudomonadota</taxon>
        <taxon>Alphaproteobacteria</taxon>
        <taxon>Rhodobacterales</taxon>
        <taxon>Paracoccaceae</taxon>
        <taxon>Phaeovulum</taxon>
    </lineage>
</organism>